<feature type="chain" id="PRO_5008627271" description="Ricin B lectin domain-containing protein" evidence="1">
    <location>
        <begin position="24"/>
        <end position="327"/>
    </location>
</feature>
<gene>
    <name evidence="3" type="ORF">I316_05788</name>
</gene>
<reference evidence="3 4" key="1">
    <citation type="submission" date="2013-07" db="EMBL/GenBank/DDBJ databases">
        <title>The Genome Sequence of Cryptococcus heveanensis BCC8398.</title>
        <authorList>
            <consortium name="The Broad Institute Genome Sequencing Platform"/>
            <person name="Cuomo C."/>
            <person name="Litvintseva A."/>
            <person name="Chen Y."/>
            <person name="Heitman J."/>
            <person name="Sun S."/>
            <person name="Springer D."/>
            <person name="Dromer F."/>
            <person name="Young S.K."/>
            <person name="Zeng Q."/>
            <person name="Gargeya S."/>
            <person name="Fitzgerald M."/>
            <person name="Abouelleil A."/>
            <person name="Alvarado L."/>
            <person name="Berlin A.M."/>
            <person name="Chapman S.B."/>
            <person name="Dewar J."/>
            <person name="Goldberg J."/>
            <person name="Griggs A."/>
            <person name="Gujja S."/>
            <person name="Hansen M."/>
            <person name="Howarth C."/>
            <person name="Imamovic A."/>
            <person name="Larimer J."/>
            <person name="McCowan C."/>
            <person name="Murphy C."/>
            <person name="Pearson M."/>
            <person name="Priest M."/>
            <person name="Roberts A."/>
            <person name="Saif S."/>
            <person name="Shea T."/>
            <person name="Sykes S."/>
            <person name="Wortman J."/>
            <person name="Nusbaum C."/>
            <person name="Birren B."/>
        </authorList>
    </citation>
    <scope>NUCLEOTIDE SEQUENCE [LARGE SCALE GENOMIC DNA]</scope>
    <source>
        <strain evidence="3 4">BCC8398</strain>
    </source>
</reference>
<dbReference type="Pfam" id="PF00652">
    <property type="entry name" value="Ricin_B_lectin"/>
    <property type="match status" value="1"/>
</dbReference>
<proteinExistence type="predicted"/>
<sequence length="327" mass="29518">MVASKNTLIFVGTAAVAAQFAAGAVQTLGQNGQCLGVSGTPSAGGQVALASCNANNGQQTSTGQQWVISSGNNAGVKLFGTNFCLDGQADQAGENAIIAECSGSGSQTWYLTGDDRVAITGGTQCLQSSGSNAQTGNCAPGVSSQAWTPTFLFDEPSTTSSASSAASNATSSAASAASSVSGGAVGVGGSATSAASGAVSGASSAVGSATSAAAGATSSAASAASGASSAAASAASGASSTLGSAVSGASSAAASAVSGASSAVESATAAAGSAAGQATSAAGSATSAAGSAASSAASGGNSAGFAKVGMPSVVAVLGAIAGAFLVL</sequence>
<feature type="domain" description="Ricin B lectin" evidence="2">
    <location>
        <begin position="22"/>
        <end position="150"/>
    </location>
</feature>
<organism evidence="3 4">
    <name type="scientific">Kwoniella heveanensis BCC8398</name>
    <dbReference type="NCBI Taxonomy" id="1296120"/>
    <lineage>
        <taxon>Eukaryota</taxon>
        <taxon>Fungi</taxon>
        <taxon>Dikarya</taxon>
        <taxon>Basidiomycota</taxon>
        <taxon>Agaricomycotina</taxon>
        <taxon>Tremellomycetes</taxon>
        <taxon>Tremellales</taxon>
        <taxon>Cryptococcaceae</taxon>
        <taxon>Kwoniella</taxon>
    </lineage>
</organism>
<dbReference type="SMART" id="SM00458">
    <property type="entry name" value="RICIN"/>
    <property type="match status" value="1"/>
</dbReference>
<reference evidence="4" key="2">
    <citation type="submission" date="2013-12" db="EMBL/GenBank/DDBJ databases">
        <title>Evolution of pathogenesis and genome organization in the Tremellales.</title>
        <authorList>
            <person name="Cuomo C."/>
            <person name="Litvintseva A."/>
            <person name="Heitman J."/>
            <person name="Chen Y."/>
            <person name="Sun S."/>
            <person name="Springer D."/>
            <person name="Dromer F."/>
            <person name="Young S."/>
            <person name="Zeng Q."/>
            <person name="Chapman S."/>
            <person name="Gujja S."/>
            <person name="Saif S."/>
            <person name="Birren B."/>
        </authorList>
    </citation>
    <scope>NUCLEOTIDE SEQUENCE [LARGE SCALE GENOMIC DNA]</scope>
    <source>
        <strain evidence="4">BCC8398</strain>
    </source>
</reference>
<dbReference type="InterPro" id="IPR000772">
    <property type="entry name" value="Ricin_B_lectin"/>
</dbReference>
<evidence type="ECO:0000256" key="1">
    <source>
        <dbReference type="SAM" id="SignalP"/>
    </source>
</evidence>
<dbReference type="Gene3D" id="2.80.10.50">
    <property type="match status" value="1"/>
</dbReference>
<dbReference type="AlphaFoldDB" id="A0A1B9GNK6"/>
<feature type="signal peptide" evidence="1">
    <location>
        <begin position="1"/>
        <end position="23"/>
    </location>
</feature>
<dbReference type="Proteomes" id="UP000092666">
    <property type="component" value="Unassembled WGS sequence"/>
</dbReference>
<name>A0A1B9GNK6_9TREE</name>
<evidence type="ECO:0000313" key="4">
    <source>
        <dbReference type="Proteomes" id="UP000092666"/>
    </source>
</evidence>
<dbReference type="OrthoDB" id="6770063at2759"/>
<evidence type="ECO:0000313" key="3">
    <source>
        <dbReference type="EMBL" id="OCF32608.1"/>
    </source>
</evidence>
<dbReference type="STRING" id="1296120.A0A1B9GNK6"/>
<dbReference type="EMBL" id="KI669507">
    <property type="protein sequence ID" value="OCF32608.1"/>
    <property type="molecule type" value="Genomic_DNA"/>
</dbReference>
<dbReference type="InterPro" id="IPR035992">
    <property type="entry name" value="Ricin_B-like_lectins"/>
</dbReference>
<keyword evidence="4" id="KW-1185">Reference proteome</keyword>
<dbReference type="PROSITE" id="PS50231">
    <property type="entry name" value="RICIN_B_LECTIN"/>
    <property type="match status" value="1"/>
</dbReference>
<protein>
    <recommendedName>
        <fullName evidence="2">Ricin B lectin domain-containing protein</fullName>
    </recommendedName>
</protein>
<evidence type="ECO:0000259" key="2">
    <source>
        <dbReference type="SMART" id="SM00458"/>
    </source>
</evidence>
<accession>A0A1B9GNK6</accession>
<dbReference type="SUPFAM" id="SSF50370">
    <property type="entry name" value="Ricin B-like lectins"/>
    <property type="match status" value="1"/>
</dbReference>
<keyword evidence="1" id="KW-0732">Signal</keyword>